<dbReference type="Gene3D" id="3.40.50.150">
    <property type="entry name" value="Vaccinia Virus protein VP39"/>
    <property type="match status" value="1"/>
</dbReference>
<dbReference type="Gene3D" id="2.20.25.10">
    <property type="match status" value="1"/>
</dbReference>
<dbReference type="CDD" id="cd02440">
    <property type="entry name" value="AdoMet_MTases"/>
    <property type="match status" value="1"/>
</dbReference>
<comment type="caution">
    <text evidence="2">The sequence shown here is derived from an EMBL/GenBank/DDBJ whole genome shotgun (WGS) entry which is preliminary data.</text>
</comment>
<evidence type="ECO:0000259" key="1">
    <source>
        <dbReference type="Pfam" id="PF08241"/>
    </source>
</evidence>
<reference evidence="2" key="1">
    <citation type="journal article" date="2020" name="mSystems">
        <title>Genome- and Community-Level Interaction Insights into Carbon Utilization and Element Cycling Functions of Hydrothermarchaeota in Hydrothermal Sediment.</title>
        <authorList>
            <person name="Zhou Z."/>
            <person name="Liu Y."/>
            <person name="Xu W."/>
            <person name="Pan J."/>
            <person name="Luo Z.H."/>
            <person name="Li M."/>
        </authorList>
    </citation>
    <scope>NUCLEOTIDE SEQUENCE [LARGE SCALE GENOMIC DNA]</scope>
    <source>
        <strain evidence="2">SpSt-339</strain>
    </source>
</reference>
<protein>
    <submittedName>
        <fullName evidence="2">Class I SAM-dependent methyltransferase</fullName>
    </submittedName>
</protein>
<name>A0A7C2K0P1_9PLAN</name>
<dbReference type="SUPFAM" id="SSF53335">
    <property type="entry name" value="S-adenosyl-L-methionine-dependent methyltransferases"/>
    <property type="match status" value="1"/>
</dbReference>
<dbReference type="GO" id="GO:0008757">
    <property type="term" value="F:S-adenosylmethionine-dependent methyltransferase activity"/>
    <property type="evidence" value="ECO:0007669"/>
    <property type="project" value="InterPro"/>
</dbReference>
<dbReference type="EMBL" id="DSOK01000401">
    <property type="protein sequence ID" value="HEN16685.1"/>
    <property type="molecule type" value="Genomic_DNA"/>
</dbReference>
<dbReference type="GO" id="GO:0032259">
    <property type="term" value="P:methylation"/>
    <property type="evidence" value="ECO:0007669"/>
    <property type="project" value="UniProtKB-KW"/>
</dbReference>
<dbReference type="InterPro" id="IPR050508">
    <property type="entry name" value="Methyltransf_Superfamily"/>
</dbReference>
<keyword evidence="2" id="KW-0489">Methyltransferase</keyword>
<dbReference type="Pfam" id="PF08241">
    <property type="entry name" value="Methyltransf_11"/>
    <property type="match status" value="1"/>
</dbReference>
<accession>A0A7C2K0P1</accession>
<dbReference type="InterPro" id="IPR029063">
    <property type="entry name" value="SAM-dependent_MTases_sf"/>
</dbReference>
<evidence type="ECO:0000313" key="2">
    <source>
        <dbReference type="EMBL" id="HEN16685.1"/>
    </source>
</evidence>
<keyword evidence="2" id="KW-0808">Transferase</keyword>
<gene>
    <name evidence="2" type="ORF">ENQ76_14590</name>
</gene>
<dbReference type="PANTHER" id="PTHR42912">
    <property type="entry name" value="METHYLTRANSFERASE"/>
    <property type="match status" value="1"/>
</dbReference>
<sequence length="284" mass="32257">MMDRAWLTSANCVVCPACQTSVTWKSDDLAVCPTCQAEYPVRDGLFIAQSRFEGANDAAAKFYDGKQWTRFKFWENLFFLFQGGERRARQEYMRHLPATAGQWIGVTAVGAGNELAFLPESCTILGIDISREQLRECQQRFGNRRMFLALGEAERLPFADRCVDHAVCSGAFNFFRDPVGALRELVRITRPGGTIIVSDEVPRSRDTWQKRRFIRRFMKRLLGDDFSQVVFDRPDTPLEEIFGSVFHDWKMHSMWRGSGYFAVARVSEADHAALTATPSGGGQR</sequence>
<organism evidence="2">
    <name type="scientific">Schlesneria paludicola</name>
    <dbReference type="NCBI Taxonomy" id="360056"/>
    <lineage>
        <taxon>Bacteria</taxon>
        <taxon>Pseudomonadati</taxon>
        <taxon>Planctomycetota</taxon>
        <taxon>Planctomycetia</taxon>
        <taxon>Planctomycetales</taxon>
        <taxon>Planctomycetaceae</taxon>
        <taxon>Schlesneria</taxon>
    </lineage>
</organism>
<proteinExistence type="predicted"/>
<dbReference type="InterPro" id="IPR013216">
    <property type="entry name" value="Methyltransf_11"/>
</dbReference>
<feature type="domain" description="Methyltransferase type 11" evidence="1">
    <location>
        <begin position="109"/>
        <end position="197"/>
    </location>
</feature>
<dbReference type="AlphaFoldDB" id="A0A7C2K0P1"/>